<dbReference type="PANTHER" id="PTHR31859">
    <property type="entry name" value="TETRATRICOPEPTIDE REPEAT PROTEIN 39 FAMILY MEMBER"/>
    <property type="match status" value="1"/>
</dbReference>
<dbReference type="GO" id="GO:0005741">
    <property type="term" value="C:mitochondrial outer membrane"/>
    <property type="evidence" value="ECO:0007669"/>
    <property type="project" value="TreeGrafter"/>
</dbReference>
<dbReference type="Pfam" id="PF13181">
    <property type="entry name" value="TPR_8"/>
    <property type="match status" value="1"/>
</dbReference>
<dbReference type="GO" id="GO:0005634">
    <property type="term" value="C:nucleus"/>
    <property type="evidence" value="ECO:0007669"/>
    <property type="project" value="TreeGrafter"/>
</dbReference>
<dbReference type="PANTHER" id="PTHR31859:SF1">
    <property type="entry name" value="TETRATRICOPEPTIDE REPEAT PROTEIN 39C"/>
    <property type="match status" value="1"/>
</dbReference>
<accession>A0A9W8IVJ3</accession>
<dbReference type="Proteomes" id="UP001140091">
    <property type="component" value="Unassembled WGS sequence"/>
</dbReference>
<dbReference type="InterPro" id="IPR019734">
    <property type="entry name" value="TPR_rpt"/>
</dbReference>
<evidence type="ECO:0000256" key="1">
    <source>
        <dbReference type="SAM" id="MobiDB-lite"/>
    </source>
</evidence>
<dbReference type="Gene3D" id="1.25.40.10">
    <property type="entry name" value="Tetratricopeptide repeat domain"/>
    <property type="match status" value="1"/>
</dbReference>
<evidence type="ECO:0000313" key="3">
    <source>
        <dbReference type="Proteomes" id="UP001140091"/>
    </source>
</evidence>
<sequence length="759" mass="82381">MASRPEHPNAALLESATKGFGFLFANDIVAAKEHFGGNEDPFHLMGLGVCSFLEAVLGMETNLVTEASRLLALSETASRKYAKAKTKHPHHLHSKYPPGMEWEILNADAVVLLGLTNALSESYMGYLQCMYALNNAHSKFTKLYKTVFPNGIPETPLLIQDALSPSSSSSSNSPEDFLSSSTPSGSSALAPPTLRNKASFSSLASVSSVSSGISSSAASATNTPPATTPATPTGALTPTRGSFFSRWIGGGPTSAAAAASEPSLPLHHGHGHAGLGGGHEPGGVVEDLIVSGTAFGFGLFNLVFSLLPKKVQGLVGFLGFHHDRPLALRALSLSASNASKGDVHGVFSGLVLMTYYGVVLLLSGWQADEEGIVKVYEGVIDAVEKRYPEGALWILNRAKILRMTHDPDGAIRVLKDGLRPERTHSFAQADMMLYFELAWTLLAQRRYQEAADAFLKMTELNSWSHATYYFIAAGCYFSLGNKDKAQELLDAIMKLGDMKKVGGKDLPTEVFIKKKLEFYKEKQTRRGGDPAKYVESVKISPAEELAIFWNTHARIHASTAKDHIKEFASLTPRLSISSPELEELSPDSKSGPTGTPIPKSSQPKILDDLDNPEELAVRSLLLGVCHKTLNSYDAAKKFLEDAVGYHEKGVMKVNTWVGGVAIFEWGVTEIREVEWRERQARTSSESSKSASDDAGTPTAFDEEFWKTEWDQALTSASVKFDKAMSYSPNTVDLSSRLDSRVSMIRDEVRAKRDKLGLKV</sequence>
<dbReference type="Pfam" id="PF10300">
    <property type="entry name" value="Iml2-TPR_39"/>
    <property type="match status" value="1"/>
</dbReference>
<dbReference type="EMBL" id="JANBPK010001870">
    <property type="protein sequence ID" value="KAJ2920548.1"/>
    <property type="molecule type" value="Genomic_DNA"/>
</dbReference>
<evidence type="ECO:0008006" key="4">
    <source>
        <dbReference type="Google" id="ProtNLM"/>
    </source>
</evidence>
<feature type="region of interest" description="Disordered" evidence="1">
    <location>
        <begin position="214"/>
        <end position="238"/>
    </location>
</feature>
<gene>
    <name evidence="2" type="ORF">H1R20_g16547</name>
</gene>
<feature type="non-terminal residue" evidence="2">
    <location>
        <position position="1"/>
    </location>
</feature>
<reference evidence="2" key="1">
    <citation type="submission" date="2022-06" db="EMBL/GenBank/DDBJ databases">
        <title>Genome Sequence of Candolleomyces eurysporus.</title>
        <authorList>
            <person name="Buettner E."/>
        </authorList>
    </citation>
    <scope>NUCLEOTIDE SEQUENCE</scope>
    <source>
        <strain evidence="2">VTCC 930004</strain>
    </source>
</reference>
<organism evidence="2 3">
    <name type="scientific">Candolleomyces eurysporus</name>
    <dbReference type="NCBI Taxonomy" id="2828524"/>
    <lineage>
        <taxon>Eukaryota</taxon>
        <taxon>Fungi</taxon>
        <taxon>Dikarya</taxon>
        <taxon>Basidiomycota</taxon>
        <taxon>Agaricomycotina</taxon>
        <taxon>Agaricomycetes</taxon>
        <taxon>Agaricomycetidae</taxon>
        <taxon>Agaricales</taxon>
        <taxon>Agaricineae</taxon>
        <taxon>Psathyrellaceae</taxon>
        <taxon>Candolleomyces</taxon>
    </lineage>
</organism>
<dbReference type="AlphaFoldDB" id="A0A9W8IVJ3"/>
<dbReference type="InterPro" id="IPR011990">
    <property type="entry name" value="TPR-like_helical_dom_sf"/>
</dbReference>
<feature type="compositionally biased region" description="Low complexity" evidence="1">
    <location>
        <begin position="683"/>
        <end position="694"/>
    </location>
</feature>
<dbReference type="SUPFAM" id="SSF48452">
    <property type="entry name" value="TPR-like"/>
    <property type="match status" value="1"/>
</dbReference>
<proteinExistence type="predicted"/>
<feature type="region of interest" description="Disordered" evidence="1">
    <location>
        <begin position="253"/>
        <end position="278"/>
    </location>
</feature>
<feature type="region of interest" description="Disordered" evidence="1">
    <location>
        <begin position="162"/>
        <end position="190"/>
    </location>
</feature>
<dbReference type="GO" id="GO:0005829">
    <property type="term" value="C:cytosol"/>
    <property type="evidence" value="ECO:0007669"/>
    <property type="project" value="TreeGrafter"/>
</dbReference>
<feature type="region of interest" description="Disordered" evidence="1">
    <location>
        <begin position="579"/>
        <end position="607"/>
    </location>
</feature>
<evidence type="ECO:0000313" key="2">
    <source>
        <dbReference type="EMBL" id="KAJ2920548.1"/>
    </source>
</evidence>
<dbReference type="InterPro" id="IPR019412">
    <property type="entry name" value="IML2/TPR_39"/>
</dbReference>
<feature type="compositionally biased region" description="Low complexity" evidence="1">
    <location>
        <begin position="254"/>
        <end position="266"/>
    </location>
</feature>
<protein>
    <recommendedName>
        <fullName evidence="4">Mitochondrial outer membrane protein IML2</fullName>
    </recommendedName>
</protein>
<dbReference type="OrthoDB" id="2154985at2759"/>
<name>A0A9W8IVJ3_9AGAR</name>
<comment type="caution">
    <text evidence="2">The sequence shown here is derived from an EMBL/GenBank/DDBJ whole genome shotgun (WGS) entry which is preliminary data.</text>
</comment>
<keyword evidence="3" id="KW-1185">Reference proteome</keyword>
<feature type="region of interest" description="Disordered" evidence="1">
    <location>
        <begin position="676"/>
        <end position="697"/>
    </location>
</feature>
<feature type="compositionally biased region" description="Low complexity" evidence="1">
    <location>
        <begin position="164"/>
        <end position="190"/>
    </location>
</feature>